<evidence type="ECO:0000313" key="2">
    <source>
        <dbReference type="Proteomes" id="UP000076580"/>
    </source>
</evidence>
<dbReference type="EMBL" id="LAYC01000001">
    <property type="protein sequence ID" value="KYK59885.1"/>
    <property type="molecule type" value="Genomic_DNA"/>
</dbReference>
<evidence type="ECO:0000313" key="1">
    <source>
        <dbReference type="EMBL" id="KYK59885.1"/>
    </source>
</evidence>
<dbReference type="AlphaFoldDB" id="A0A151GS09"/>
<organism evidence="1 2">
    <name type="scientific">Drechmeria coniospora</name>
    <name type="common">Nematophagous fungus</name>
    <name type="synonym">Meria coniospora</name>
    <dbReference type="NCBI Taxonomy" id="98403"/>
    <lineage>
        <taxon>Eukaryota</taxon>
        <taxon>Fungi</taxon>
        <taxon>Dikarya</taxon>
        <taxon>Ascomycota</taxon>
        <taxon>Pezizomycotina</taxon>
        <taxon>Sordariomycetes</taxon>
        <taxon>Hypocreomycetidae</taxon>
        <taxon>Hypocreales</taxon>
        <taxon>Ophiocordycipitaceae</taxon>
        <taxon>Drechmeria</taxon>
    </lineage>
</organism>
<dbReference type="RefSeq" id="XP_040659237.1">
    <property type="nucleotide sequence ID" value="XM_040798354.1"/>
</dbReference>
<keyword evidence="2" id="KW-1185">Reference proteome</keyword>
<protein>
    <submittedName>
        <fullName evidence="1">Uncharacterized protein</fullName>
    </submittedName>
</protein>
<dbReference type="Proteomes" id="UP000076580">
    <property type="component" value="Chromosome 01"/>
</dbReference>
<accession>A0A151GS09</accession>
<sequence length="61" mass="6332">MSPSTAVKAGPEPADRVVIGITFGNSNSSIAYTVDDKAEVIANEDGGKCPNPSFFRSRAST</sequence>
<reference evidence="1 2" key="1">
    <citation type="journal article" date="2016" name="Sci. Rep.">
        <title>Insights into Adaptations to a Near-Obligate Nematode Endoparasitic Lifestyle from the Finished Genome of Drechmeria coniospora.</title>
        <authorList>
            <person name="Zhang L."/>
            <person name="Zhou Z."/>
            <person name="Guo Q."/>
            <person name="Fokkens L."/>
            <person name="Miskei M."/>
            <person name="Pocsi I."/>
            <person name="Zhang W."/>
            <person name="Chen M."/>
            <person name="Wang L."/>
            <person name="Sun Y."/>
            <person name="Donzelli B.G."/>
            <person name="Gibson D.M."/>
            <person name="Nelson D.R."/>
            <person name="Luo J.G."/>
            <person name="Rep M."/>
            <person name="Liu H."/>
            <person name="Yang S."/>
            <person name="Wang J."/>
            <person name="Krasnoff S.B."/>
            <person name="Xu Y."/>
            <person name="Molnar I."/>
            <person name="Lin M."/>
        </authorList>
    </citation>
    <scope>NUCLEOTIDE SEQUENCE [LARGE SCALE GENOMIC DNA]</scope>
    <source>
        <strain evidence="1 2">ARSEF 6962</strain>
    </source>
</reference>
<gene>
    <name evidence="1" type="ORF">DCS_01019</name>
</gene>
<dbReference type="GeneID" id="63713662"/>
<dbReference type="InterPro" id="IPR043129">
    <property type="entry name" value="ATPase_NBD"/>
</dbReference>
<dbReference type="STRING" id="98403.A0A151GS09"/>
<proteinExistence type="predicted"/>
<comment type="caution">
    <text evidence="1">The sequence shown here is derived from an EMBL/GenBank/DDBJ whole genome shotgun (WGS) entry which is preliminary data.</text>
</comment>
<dbReference type="Gene3D" id="3.30.420.40">
    <property type="match status" value="1"/>
</dbReference>
<dbReference type="InParanoid" id="A0A151GS09"/>
<dbReference type="SUPFAM" id="SSF53067">
    <property type="entry name" value="Actin-like ATPase domain"/>
    <property type="match status" value="1"/>
</dbReference>
<name>A0A151GS09_DRECN</name>